<evidence type="ECO:0000313" key="2">
    <source>
        <dbReference type="Proteomes" id="UP000002274"/>
    </source>
</evidence>
<dbReference type="STRING" id="59922.P9303_25941"/>
<gene>
    <name evidence="1" type="ordered locus">P9303_25941</name>
</gene>
<dbReference type="BioCyc" id="PMAR59922:G1G80-2270-MONOMER"/>
<organism evidence="1 2">
    <name type="scientific">Prochlorococcus marinus (strain MIT 9303)</name>
    <dbReference type="NCBI Taxonomy" id="59922"/>
    <lineage>
        <taxon>Bacteria</taxon>
        <taxon>Bacillati</taxon>
        <taxon>Cyanobacteriota</taxon>
        <taxon>Cyanophyceae</taxon>
        <taxon>Synechococcales</taxon>
        <taxon>Prochlorococcaceae</taxon>
        <taxon>Prochlorococcus</taxon>
    </lineage>
</organism>
<proteinExistence type="predicted"/>
<name>A2CCW5_PROM3</name>
<dbReference type="RefSeq" id="WP_011827169.1">
    <property type="nucleotide sequence ID" value="NC_008820.1"/>
</dbReference>
<dbReference type="KEGG" id="pmf:P9303_25941"/>
<evidence type="ECO:0000313" key="1">
    <source>
        <dbReference type="EMBL" id="ABM79325.1"/>
    </source>
</evidence>
<dbReference type="HOGENOM" id="CLU_2344372_0_0_3"/>
<dbReference type="EMBL" id="CP000554">
    <property type="protein sequence ID" value="ABM79325.1"/>
    <property type="molecule type" value="Genomic_DNA"/>
</dbReference>
<dbReference type="AlphaFoldDB" id="A2CCW5"/>
<accession>A2CCW5</accession>
<dbReference type="Proteomes" id="UP000002274">
    <property type="component" value="Chromosome"/>
</dbReference>
<reference evidence="1 2" key="1">
    <citation type="journal article" date="2007" name="PLoS Genet.">
        <title>Patterns and implications of gene gain and loss in the evolution of Prochlorococcus.</title>
        <authorList>
            <person name="Kettler G.C."/>
            <person name="Martiny A.C."/>
            <person name="Huang K."/>
            <person name="Zucker J."/>
            <person name="Coleman M.L."/>
            <person name="Rodrigue S."/>
            <person name="Chen F."/>
            <person name="Lapidus A."/>
            <person name="Ferriera S."/>
            <person name="Johnson J."/>
            <person name="Steglich C."/>
            <person name="Church G.M."/>
            <person name="Richardson P."/>
            <person name="Chisholm S.W."/>
        </authorList>
    </citation>
    <scope>NUCLEOTIDE SEQUENCE [LARGE SCALE GENOMIC DNA]</scope>
    <source>
        <strain evidence="1 2">MIT 9303</strain>
    </source>
</reference>
<protein>
    <submittedName>
        <fullName evidence="1">Possible C1q domain</fullName>
    </submittedName>
</protein>
<sequence>MIDLSILVTCVEDAHSLEAKGLGHRAPLGNLWKLAAMCGLFALATAHQHLQLPIKLRFAHTKAGFAFPLISLTKTEIRLHGFAFGVVRAEQPRRGGG</sequence>